<dbReference type="Pfam" id="PF00319">
    <property type="entry name" value="SRF-TF"/>
    <property type="match status" value="1"/>
</dbReference>
<dbReference type="PROSITE" id="PS50066">
    <property type="entry name" value="MADS_BOX_2"/>
    <property type="match status" value="1"/>
</dbReference>
<keyword evidence="2" id="KW-0805">Transcription regulation</keyword>
<dbReference type="SMART" id="SM00432">
    <property type="entry name" value="MADS"/>
    <property type="match status" value="1"/>
</dbReference>
<evidence type="ECO:0000313" key="9">
    <source>
        <dbReference type="EMBL" id="ORE09644.1"/>
    </source>
</evidence>
<dbReference type="PRINTS" id="PR00404">
    <property type="entry name" value="MADSDOMAIN"/>
</dbReference>
<keyword evidence="5" id="KW-0539">Nucleus</keyword>
<feature type="compositionally biased region" description="Low complexity" evidence="7">
    <location>
        <begin position="98"/>
        <end position="107"/>
    </location>
</feature>
<feature type="region of interest" description="Disordered" evidence="7">
    <location>
        <begin position="248"/>
        <end position="267"/>
    </location>
</feature>
<sequence>MGRKKIKIQPIKDDRNRQVTFLKRKYGLMKKAYELSVLCDCEIALIIFNNNGKLVQYASTDIDKILMKYTEFISNLEQDESVRDDEDDDMDDDEQPKKTMPTVTVPTQANHKTYQSPQPQPQQPQQQQQPSVPNQLYYPPQQMRYGQHQMSQAYELYTIPSQQSNPTTPQPMYMINGVATHGAQTVPPYGFVSHQHQHQHQHQQQQQQQQYQSHLSQAYSPRIPAAHSRQASMQYPMNNMPSHNIAAPTSPAMSTHSTISATSKKPPKLRVQIPEVIENQSPGQLTAVTKHKHQLSVSSVSSTGTKDEAIDQQPYYRPTEPGPPSALPSQFAQNLPSPSTLYPVFYQQNELPSPLNFTATPVTAQQNGGNNVFHWPVPQQRDYRPSPLNPESESNTNKRMHKEQQEQENKRLKS</sequence>
<evidence type="ECO:0000256" key="4">
    <source>
        <dbReference type="ARBA" id="ARBA00023163"/>
    </source>
</evidence>
<feature type="compositionally biased region" description="Polar residues" evidence="7">
    <location>
        <begin position="357"/>
        <end position="370"/>
    </location>
</feature>
<comment type="subcellular location">
    <subcellularLocation>
        <location evidence="1">Nucleus</location>
    </subcellularLocation>
</comment>
<feature type="compositionally biased region" description="Polar residues" evidence="7">
    <location>
        <begin position="251"/>
        <end position="263"/>
    </location>
</feature>
<dbReference type="AlphaFoldDB" id="A0A1X0RCA6"/>
<dbReference type="GO" id="GO:0046983">
    <property type="term" value="F:protein dimerization activity"/>
    <property type="evidence" value="ECO:0007669"/>
    <property type="project" value="InterPro"/>
</dbReference>
<dbReference type="Gene3D" id="3.40.1810.10">
    <property type="entry name" value="Transcription factor, MADS-box"/>
    <property type="match status" value="1"/>
</dbReference>
<name>A0A1X0RCA6_RHIZD</name>
<feature type="region of interest" description="Disordered" evidence="7">
    <location>
        <begin position="78"/>
        <end position="139"/>
    </location>
</feature>
<feature type="region of interest" description="Disordered" evidence="7">
    <location>
        <begin position="357"/>
        <end position="414"/>
    </location>
</feature>
<accession>A0A1X0RCA6</accession>
<feature type="region of interest" description="Disordered" evidence="7">
    <location>
        <begin position="185"/>
        <end position="217"/>
    </location>
</feature>
<keyword evidence="3" id="KW-0238">DNA-binding</keyword>
<evidence type="ECO:0000256" key="3">
    <source>
        <dbReference type="ARBA" id="ARBA00023125"/>
    </source>
</evidence>
<dbReference type="InterPro" id="IPR033896">
    <property type="entry name" value="MEF2-like_N"/>
</dbReference>
<evidence type="ECO:0000256" key="1">
    <source>
        <dbReference type="ARBA" id="ARBA00004123"/>
    </source>
</evidence>
<dbReference type="PANTHER" id="PTHR48019">
    <property type="entry name" value="SERUM RESPONSE FACTOR HOMOLOG"/>
    <property type="match status" value="1"/>
</dbReference>
<dbReference type="PROSITE" id="PS00350">
    <property type="entry name" value="MADS_BOX_1"/>
    <property type="match status" value="1"/>
</dbReference>
<dbReference type="GO" id="GO:0005634">
    <property type="term" value="C:nucleus"/>
    <property type="evidence" value="ECO:0007669"/>
    <property type="project" value="UniProtKB-SubCell"/>
</dbReference>
<feature type="domain" description="MADS-box" evidence="8">
    <location>
        <begin position="1"/>
        <end position="61"/>
    </location>
</feature>
<evidence type="ECO:0000256" key="7">
    <source>
        <dbReference type="SAM" id="MobiDB-lite"/>
    </source>
</evidence>
<dbReference type="SUPFAM" id="SSF55455">
    <property type="entry name" value="SRF-like"/>
    <property type="match status" value="1"/>
</dbReference>
<evidence type="ECO:0000259" key="8">
    <source>
        <dbReference type="PROSITE" id="PS50066"/>
    </source>
</evidence>
<dbReference type="GO" id="GO:0045944">
    <property type="term" value="P:positive regulation of transcription by RNA polymerase II"/>
    <property type="evidence" value="ECO:0007669"/>
    <property type="project" value="InterPro"/>
</dbReference>
<feature type="compositionally biased region" description="Basic and acidic residues" evidence="7">
    <location>
        <begin position="402"/>
        <end position="414"/>
    </location>
</feature>
<evidence type="ECO:0000256" key="5">
    <source>
        <dbReference type="ARBA" id="ARBA00023242"/>
    </source>
</evidence>
<dbReference type="OrthoDB" id="1898716at2759"/>
<reference evidence="9" key="1">
    <citation type="journal article" date="2016" name="Proc. Natl. Acad. Sci. U.S.A.">
        <title>Lipid metabolic changes in an early divergent fungus govern the establishment of a mutualistic symbiosis with endobacteria.</title>
        <authorList>
            <person name="Lastovetsky O.A."/>
            <person name="Gaspar M.L."/>
            <person name="Mondo S.J."/>
            <person name="LaButti K.M."/>
            <person name="Sandor L."/>
            <person name="Grigoriev I.V."/>
            <person name="Henry S.A."/>
            <person name="Pawlowska T.E."/>
        </authorList>
    </citation>
    <scope>NUCLEOTIDE SEQUENCE [LARGE SCALE GENOMIC DNA]</scope>
    <source>
        <strain evidence="9">ATCC 52814</strain>
    </source>
</reference>
<dbReference type="VEuPathDB" id="FungiDB:BCV72DRAFT_201037"/>
<proteinExistence type="inferred from homology"/>
<dbReference type="InterPro" id="IPR050142">
    <property type="entry name" value="MADS-box/MEF2_TF"/>
</dbReference>
<dbReference type="CDD" id="cd00265">
    <property type="entry name" value="MADS_MEF2_like"/>
    <property type="match status" value="1"/>
</dbReference>
<organism evidence="9">
    <name type="scientific">Rhizopus microsporus var. microsporus</name>
    <dbReference type="NCBI Taxonomy" id="86635"/>
    <lineage>
        <taxon>Eukaryota</taxon>
        <taxon>Fungi</taxon>
        <taxon>Fungi incertae sedis</taxon>
        <taxon>Mucoromycota</taxon>
        <taxon>Mucoromycotina</taxon>
        <taxon>Mucoromycetes</taxon>
        <taxon>Mucorales</taxon>
        <taxon>Mucorineae</taxon>
        <taxon>Rhizopodaceae</taxon>
        <taxon>Rhizopus</taxon>
    </lineage>
</organism>
<gene>
    <name evidence="9" type="ORF">BCV72DRAFT_201037</name>
</gene>
<feature type="compositionally biased region" description="Low complexity" evidence="7">
    <location>
        <begin position="202"/>
        <end position="217"/>
    </location>
</feature>
<dbReference type="EMBL" id="KV921873">
    <property type="protein sequence ID" value="ORE09644.1"/>
    <property type="molecule type" value="Genomic_DNA"/>
</dbReference>
<protein>
    <recommendedName>
        <fullName evidence="8">MADS-box domain-containing protein</fullName>
    </recommendedName>
</protein>
<keyword evidence="4" id="KW-0804">Transcription</keyword>
<evidence type="ECO:0000256" key="2">
    <source>
        <dbReference type="ARBA" id="ARBA00023015"/>
    </source>
</evidence>
<comment type="similarity">
    <text evidence="6">Belongs to the MEF2 family.</text>
</comment>
<feature type="compositionally biased region" description="Acidic residues" evidence="7">
    <location>
        <begin position="78"/>
        <end position="94"/>
    </location>
</feature>
<dbReference type="InterPro" id="IPR002100">
    <property type="entry name" value="TF_MADSbox"/>
</dbReference>
<dbReference type="Proteomes" id="UP000242414">
    <property type="component" value="Unassembled WGS sequence"/>
</dbReference>
<dbReference type="InterPro" id="IPR036879">
    <property type="entry name" value="TF_MADSbox_sf"/>
</dbReference>
<dbReference type="GO" id="GO:0000977">
    <property type="term" value="F:RNA polymerase II transcription regulatory region sequence-specific DNA binding"/>
    <property type="evidence" value="ECO:0007669"/>
    <property type="project" value="InterPro"/>
</dbReference>
<feature type="region of interest" description="Disordered" evidence="7">
    <location>
        <begin position="287"/>
        <end position="334"/>
    </location>
</feature>
<evidence type="ECO:0000256" key="6">
    <source>
        <dbReference type="ARBA" id="ARBA00025805"/>
    </source>
</evidence>
<feature type="compositionally biased region" description="Polar residues" evidence="7">
    <location>
        <begin position="295"/>
        <end position="304"/>
    </location>
</feature>